<sequence length="416" mass="46770">MARGSFHRGRDLPGGAMRGKAEILLILSLALMVRLVFVHHWGSTLTLNSDDVGYINSAKLWLEKGVFTYVRPALTLSPEEIRPSAYITPGYPLFLAFFLKLAPESRALALARYAQVLLSVASVFFVYRLGSRWGKGELAAALAALYPPFILLSGLLLTETLFTFLLLLFLDQWLEARENSFRWFLLGLIGGLATLVRPTGVVLVGLALGGLAWEIWRRKQLFKALLLCLLGFCLVLSPWWVRNYLTFHRLIFLSTGGGNPLLLGTYVELEGIEHGWNPYWPVGRTPDETSALQQAYALKRLREGFSRQPKRYLYWYTWGKFKLLWGKVFLWGGEDKLPQTFTWWFHRALLLAGGTGLLLLLVRRAEGGGKILALLAAFTLVHLITCAYCRYALPLLPVLAACAAAWWPSLRASPAR</sequence>
<dbReference type="InterPro" id="IPR050297">
    <property type="entry name" value="LipidA_mod_glycosyltrf_83"/>
</dbReference>
<feature type="transmembrane region" description="Helical" evidence="8">
    <location>
        <begin position="21"/>
        <end position="41"/>
    </location>
</feature>
<keyword evidence="6 8" id="KW-1133">Transmembrane helix</keyword>
<keyword evidence="5 8" id="KW-0812">Transmembrane</keyword>
<feature type="transmembrane region" description="Helical" evidence="8">
    <location>
        <begin position="183"/>
        <end position="209"/>
    </location>
</feature>
<dbReference type="PANTHER" id="PTHR33908:SF11">
    <property type="entry name" value="MEMBRANE PROTEIN"/>
    <property type="match status" value="1"/>
</dbReference>
<feature type="transmembrane region" description="Helical" evidence="8">
    <location>
        <begin position="149"/>
        <end position="171"/>
    </location>
</feature>
<reference evidence="10 11" key="1">
    <citation type="submission" date="2018-08" db="EMBL/GenBank/DDBJ databases">
        <title>Form III RuBisCO-mediated autotrophy in Thermodesulfobium bacteria.</title>
        <authorList>
            <person name="Toshchakov S.V."/>
            <person name="Kublanov I.V."/>
            <person name="Frolov E."/>
            <person name="Bonch-Osmolovskaya E.A."/>
            <person name="Tourova T.P."/>
            <person name="Chernych N.A."/>
            <person name="Lebedinsky A.V."/>
        </authorList>
    </citation>
    <scope>NUCLEOTIDE SEQUENCE [LARGE SCALE GENOMIC DNA]</scope>
    <source>
        <strain evidence="10 11">SR</strain>
    </source>
</reference>
<evidence type="ECO:0000256" key="5">
    <source>
        <dbReference type="ARBA" id="ARBA00022692"/>
    </source>
</evidence>
<keyword evidence="3" id="KW-0328">Glycosyltransferase</keyword>
<dbReference type="AlphaFoldDB" id="A0A3D8P588"/>
<proteinExistence type="predicted"/>
<dbReference type="Pfam" id="PF13231">
    <property type="entry name" value="PMT_2"/>
    <property type="match status" value="1"/>
</dbReference>
<evidence type="ECO:0000256" key="8">
    <source>
        <dbReference type="SAM" id="Phobius"/>
    </source>
</evidence>
<keyword evidence="4" id="KW-0808">Transferase</keyword>
<dbReference type="PANTHER" id="PTHR33908">
    <property type="entry name" value="MANNOSYLTRANSFERASE YKCB-RELATED"/>
    <property type="match status" value="1"/>
</dbReference>
<evidence type="ECO:0000256" key="4">
    <source>
        <dbReference type="ARBA" id="ARBA00022679"/>
    </source>
</evidence>
<evidence type="ECO:0000256" key="3">
    <source>
        <dbReference type="ARBA" id="ARBA00022676"/>
    </source>
</evidence>
<feature type="transmembrane region" description="Helical" evidence="8">
    <location>
        <begin position="84"/>
        <end position="102"/>
    </location>
</feature>
<evidence type="ECO:0000256" key="7">
    <source>
        <dbReference type="ARBA" id="ARBA00023136"/>
    </source>
</evidence>
<keyword evidence="7 8" id="KW-0472">Membrane</keyword>
<dbReference type="Proteomes" id="UP000256329">
    <property type="component" value="Unassembled WGS sequence"/>
</dbReference>
<feature type="transmembrane region" description="Helical" evidence="8">
    <location>
        <begin position="109"/>
        <end position="129"/>
    </location>
</feature>
<dbReference type="GO" id="GO:0005886">
    <property type="term" value="C:plasma membrane"/>
    <property type="evidence" value="ECO:0007669"/>
    <property type="project" value="UniProtKB-SubCell"/>
</dbReference>
<evidence type="ECO:0000256" key="1">
    <source>
        <dbReference type="ARBA" id="ARBA00004651"/>
    </source>
</evidence>
<evidence type="ECO:0000256" key="2">
    <source>
        <dbReference type="ARBA" id="ARBA00022475"/>
    </source>
</evidence>
<comment type="subcellular location">
    <subcellularLocation>
        <location evidence="1">Cell membrane</location>
        <topology evidence="1">Multi-pass membrane protein</topology>
    </subcellularLocation>
</comment>
<feature type="transmembrane region" description="Helical" evidence="8">
    <location>
        <begin position="344"/>
        <end position="362"/>
    </location>
</feature>
<name>A0A3D8P588_9THEO</name>
<dbReference type="InterPro" id="IPR038731">
    <property type="entry name" value="RgtA/B/C-like"/>
</dbReference>
<gene>
    <name evidence="10" type="ORF">DXX99_00115</name>
</gene>
<accession>A0A3D8P588</accession>
<evidence type="ECO:0000259" key="9">
    <source>
        <dbReference type="Pfam" id="PF13231"/>
    </source>
</evidence>
<organism evidence="10 11">
    <name type="scientific">Ammonifex thiophilus</name>
    <dbReference type="NCBI Taxonomy" id="444093"/>
    <lineage>
        <taxon>Bacteria</taxon>
        <taxon>Bacillati</taxon>
        <taxon>Bacillota</taxon>
        <taxon>Clostridia</taxon>
        <taxon>Thermoanaerobacterales</taxon>
        <taxon>Thermoanaerobacteraceae</taxon>
        <taxon>Ammonifex</taxon>
    </lineage>
</organism>
<comment type="caution">
    <text evidence="10">The sequence shown here is derived from an EMBL/GenBank/DDBJ whole genome shotgun (WGS) entry which is preliminary data.</text>
</comment>
<feature type="transmembrane region" description="Helical" evidence="8">
    <location>
        <begin position="369"/>
        <end position="385"/>
    </location>
</feature>
<evidence type="ECO:0000313" key="11">
    <source>
        <dbReference type="Proteomes" id="UP000256329"/>
    </source>
</evidence>
<dbReference type="EMBL" id="QSLN01000001">
    <property type="protein sequence ID" value="RDV84500.1"/>
    <property type="molecule type" value="Genomic_DNA"/>
</dbReference>
<evidence type="ECO:0000313" key="10">
    <source>
        <dbReference type="EMBL" id="RDV84500.1"/>
    </source>
</evidence>
<dbReference type="GO" id="GO:0016763">
    <property type="term" value="F:pentosyltransferase activity"/>
    <property type="evidence" value="ECO:0007669"/>
    <property type="project" value="TreeGrafter"/>
</dbReference>
<feature type="domain" description="Glycosyltransferase RgtA/B/C/D-like" evidence="9">
    <location>
        <begin position="89"/>
        <end position="240"/>
    </location>
</feature>
<keyword evidence="2" id="KW-1003">Cell membrane</keyword>
<protein>
    <recommendedName>
        <fullName evidence="9">Glycosyltransferase RgtA/B/C/D-like domain-containing protein</fullName>
    </recommendedName>
</protein>
<keyword evidence="11" id="KW-1185">Reference proteome</keyword>
<dbReference type="GO" id="GO:0009103">
    <property type="term" value="P:lipopolysaccharide biosynthetic process"/>
    <property type="evidence" value="ECO:0007669"/>
    <property type="project" value="UniProtKB-ARBA"/>
</dbReference>
<feature type="transmembrane region" description="Helical" evidence="8">
    <location>
        <begin position="221"/>
        <end position="241"/>
    </location>
</feature>
<evidence type="ECO:0000256" key="6">
    <source>
        <dbReference type="ARBA" id="ARBA00022989"/>
    </source>
</evidence>
<dbReference type="OrthoDB" id="136232at2"/>
<feature type="transmembrane region" description="Helical" evidence="8">
    <location>
        <begin position="312"/>
        <end position="332"/>
    </location>
</feature>